<protein>
    <submittedName>
        <fullName evidence="2">Uncharacterized protein</fullName>
    </submittedName>
</protein>
<dbReference type="VEuPathDB" id="FungiDB:JI435_424730"/>
<proteinExistence type="predicted"/>
<dbReference type="AlphaFoldDB" id="A0A7U2NRG4"/>
<accession>A0A7U2NRG4</accession>
<name>A0A7U2NRG4_PHANO</name>
<gene>
    <name evidence="2" type="ORF">JI435_424730</name>
</gene>
<organism evidence="2 3">
    <name type="scientific">Phaeosphaeria nodorum (strain SN15 / ATCC MYA-4574 / FGSC 10173)</name>
    <name type="common">Glume blotch fungus</name>
    <name type="synonym">Parastagonospora nodorum</name>
    <dbReference type="NCBI Taxonomy" id="321614"/>
    <lineage>
        <taxon>Eukaryota</taxon>
        <taxon>Fungi</taxon>
        <taxon>Dikarya</taxon>
        <taxon>Ascomycota</taxon>
        <taxon>Pezizomycotina</taxon>
        <taxon>Dothideomycetes</taxon>
        <taxon>Pleosporomycetidae</taxon>
        <taxon>Pleosporales</taxon>
        <taxon>Pleosporineae</taxon>
        <taxon>Phaeosphaeriaceae</taxon>
        <taxon>Parastagonospora</taxon>
    </lineage>
</organism>
<reference evidence="3" key="1">
    <citation type="journal article" date="2021" name="BMC Genomics">
        <title>Chromosome-level genome assembly and manually-curated proteome of model necrotroph Parastagonospora nodorum Sn15 reveals a genome-wide trove of candidate effector homologs, and redundancy of virulence-related functions within an accessory chromosome.</title>
        <authorList>
            <person name="Bertazzoni S."/>
            <person name="Jones D.A.B."/>
            <person name="Phan H.T."/>
            <person name="Tan K.-C."/>
            <person name="Hane J.K."/>
        </authorList>
    </citation>
    <scope>NUCLEOTIDE SEQUENCE [LARGE SCALE GENOMIC DNA]</scope>
    <source>
        <strain evidence="3">SN15 / ATCC MYA-4574 / FGSC 10173)</strain>
    </source>
</reference>
<keyword evidence="3" id="KW-1185">Reference proteome</keyword>
<feature type="region of interest" description="Disordered" evidence="1">
    <location>
        <begin position="1"/>
        <end position="74"/>
    </location>
</feature>
<dbReference type="EMBL" id="CP069045">
    <property type="protein sequence ID" value="QRD07696.1"/>
    <property type="molecule type" value="Genomic_DNA"/>
</dbReference>
<evidence type="ECO:0000313" key="3">
    <source>
        <dbReference type="Proteomes" id="UP000663193"/>
    </source>
</evidence>
<sequence length="120" mass="13055">MGRREEGRGQLPNHGRLHSNSSLRSSFGTRPSSGTIAQPSSPARWRGAYTGGCPSQHKITPGSLPPTRPHNGWTVGAHLQPPRCKRRAVHDAVQVTCQMLWLGCLWERGESGLLLVLSSP</sequence>
<evidence type="ECO:0000313" key="2">
    <source>
        <dbReference type="EMBL" id="QRD07696.1"/>
    </source>
</evidence>
<feature type="compositionally biased region" description="Polar residues" evidence="1">
    <location>
        <begin position="18"/>
        <end position="41"/>
    </location>
</feature>
<evidence type="ECO:0000256" key="1">
    <source>
        <dbReference type="SAM" id="MobiDB-lite"/>
    </source>
</evidence>
<dbReference type="Proteomes" id="UP000663193">
    <property type="component" value="Chromosome 23"/>
</dbReference>